<evidence type="ECO:0000313" key="4">
    <source>
        <dbReference type="Proteomes" id="UP000178116"/>
    </source>
</evidence>
<dbReference type="InterPro" id="IPR027981">
    <property type="entry name" value="DUF4446"/>
</dbReference>
<dbReference type="Proteomes" id="UP000178116">
    <property type="component" value="Unassembled WGS sequence"/>
</dbReference>
<evidence type="ECO:0000313" key="3">
    <source>
        <dbReference type="EMBL" id="OHA15525.1"/>
    </source>
</evidence>
<keyword evidence="1" id="KW-0175">Coiled coil</keyword>
<keyword evidence="2" id="KW-0812">Transmembrane</keyword>
<reference evidence="3 4" key="1">
    <citation type="journal article" date="2016" name="Nat. Commun.">
        <title>Thousands of microbial genomes shed light on interconnected biogeochemical processes in an aquifer system.</title>
        <authorList>
            <person name="Anantharaman K."/>
            <person name="Brown C.T."/>
            <person name="Hug L.A."/>
            <person name="Sharon I."/>
            <person name="Castelle C.J."/>
            <person name="Probst A.J."/>
            <person name="Thomas B.C."/>
            <person name="Singh A."/>
            <person name="Wilkins M.J."/>
            <person name="Karaoz U."/>
            <person name="Brodie E.L."/>
            <person name="Williams K.H."/>
            <person name="Hubbard S.S."/>
            <person name="Banfield J.F."/>
        </authorList>
    </citation>
    <scope>NUCLEOTIDE SEQUENCE [LARGE SCALE GENOMIC DNA]</scope>
</reference>
<keyword evidence="2" id="KW-1133">Transmembrane helix</keyword>
<dbReference type="EMBL" id="MHRA01000019">
    <property type="protein sequence ID" value="OHA15525.1"/>
    <property type="molecule type" value="Genomic_DNA"/>
</dbReference>
<sequence>MNANLLFYIAIGCLVLLGGWLGFMEWRLKKLFRGKKADNLEDVLKNLSEDLKNLQISREKTDAYLKKAEERLKKSLKKTEVVRFNPFGAGSGQGSNQSFSAAFLDELGNGAVISALYIRDNIKVYAKPIKEHKSEYALTPEENEAIQRTKSS</sequence>
<dbReference type="AlphaFoldDB" id="A0A1G2LV50"/>
<evidence type="ECO:0008006" key="5">
    <source>
        <dbReference type="Google" id="ProtNLM"/>
    </source>
</evidence>
<feature type="transmembrane region" description="Helical" evidence="2">
    <location>
        <begin position="6"/>
        <end position="26"/>
    </location>
</feature>
<proteinExistence type="predicted"/>
<feature type="coiled-coil region" evidence="1">
    <location>
        <begin position="37"/>
        <end position="71"/>
    </location>
</feature>
<name>A0A1G2LV50_9BACT</name>
<organism evidence="3 4">
    <name type="scientific">Candidatus Tagabacteria bacterium RIFCSPLOWO2_01_FULL_42_9</name>
    <dbReference type="NCBI Taxonomy" id="1802296"/>
    <lineage>
        <taxon>Bacteria</taxon>
        <taxon>Candidatus Tagaibacteriota</taxon>
    </lineage>
</organism>
<evidence type="ECO:0000256" key="2">
    <source>
        <dbReference type="SAM" id="Phobius"/>
    </source>
</evidence>
<protein>
    <recommendedName>
        <fullName evidence="5">DUF4446 domain-containing protein</fullName>
    </recommendedName>
</protein>
<gene>
    <name evidence="3" type="ORF">A3A10_00810</name>
</gene>
<dbReference type="Pfam" id="PF14584">
    <property type="entry name" value="DUF4446"/>
    <property type="match status" value="1"/>
</dbReference>
<keyword evidence="2" id="KW-0472">Membrane</keyword>
<accession>A0A1G2LV50</accession>
<evidence type="ECO:0000256" key="1">
    <source>
        <dbReference type="SAM" id="Coils"/>
    </source>
</evidence>
<comment type="caution">
    <text evidence="3">The sequence shown here is derived from an EMBL/GenBank/DDBJ whole genome shotgun (WGS) entry which is preliminary data.</text>
</comment>